<organism evidence="3 4">
    <name type="scientific">Deinococcus radiopugnans ATCC 19172</name>
    <dbReference type="NCBI Taxonomy" id="585398"/>
    <lineage>
        <taxon>Bacteria</taxon>
        <taxon>Thermotogati</taxon>
        <taxon>Deinococcota</taxon>
        <taxon>Deinococci</taxon>
        <taxon>Deinococcales</taxon>
        <taxon>Deinococcaceae</taxon>
        <taxon>Deinococcus</taxon>
    </lineage>
</organism>
<keyword evidence="5" id="KW-1185">Reference proteome</keyword>
<feature type="region of interest" description="Disordered" evidence="1">
    <location>
        <begin position="63"/>
        <end position="87"/>
    </location>
</feature>
<dbReference type="EMBL" id="VDMO01000051">
    <property type="protein sequence ID" value="TNM61986.1"/>
    <property type="molecule type" value="Genomic_DNA"/>
</dbReference>
<name>A0A5C4XEU9_9DEIO</name>
<sequence>MSRAALRGEPVDVRRPKPQPSKQFQQPRRPVPAATPPVLIQDQGEGEGLPVTATLAEIVERRAKSKAHYRPTRKATPPAVEAPEGEDSASGPAIWLLDALRFCEEQDAQVQVERTQIFVKERVQRQSLPRLSELLDLEPFRPKRGKGFGTAGAGALAAKLHELARIFLAAHLYLYSKDGKPPKQVVMHLCAEMLAKSLGICDNTLREWTAQLQATGYVYARQHFTSMTNENGVSVTGVDGTLYAVRLAPGHEARLRYRDYKRQYRDLDADRAAGRTAFNAIANAKKRFEEAKILECVVDDEIFIEGSPDPVGQMQAEMSEQLRRWVVIPGNVTTQNPLKADPAINDAAEAERLLQGVQDVVHALPALLEAHKSKRAALVGMMGAALARDLKDAHSRLYYCKVIWQAWQAEIEGRDGLQALAAELQRLEVDRREWKGLRRPAALLASRLRAA</sequence>
<reference evidence="3 4" key="1">
    <citation type="submission" date="2019-06" db="EMBL/GenBank/DDBJ databases">
        <title>Genome sequence of Deinococcus radiopugnans ATCC 19172.</title>
        <authorList>
            <person name="Maclea K.S."/>
            <person name="Maynard C.R."/>
        </authorList>
    </citation>
    <scope>NUCLEOTIDE SEQUENCE [LARGE SCALE GENOMIC DNA]</scope>
    <source>
        <strain evidence="3 4">ATCC 19172</strain>
    </source>
</reference>
<protein>
    <submittedName>
        <fullName evidence="3">Uncharacterized protein</fullName>
    </submittedName>
</protein>
<gene>
    <name evidence="3" type="ORF">FHR04_20470</name>
    <name evidence="2" type="ORF">HNQ04_004172</name>
</gene>
<dbReference type="EMBL" id="JACHEW010000050">
    <property type="protein sequence ID" value="MBB6018890.1"/>
    <property type="molecule type" value="Genomic_DNA"/>
</dbReference>
<feature type="region of interest" description="Disordered" evidence="1">
    <location>
        <begin position="1"/>
        <end position="47"/>
    </location>
</feature>
<accession>A0A5C4XEU9</accession>
<reference evidence="2 5" key="2">
    <citation type="submission" date="2020-08" db="EMBL/GenBank/DDBJ databases">
        <title>Genomic Encyclopedia of Type Strains, Phase IV (KMG-IV): sequencing the most valuable type-strain genomes for metagenomic binning, comparative biology and taxonomic classification.</title>
        <authorList>
            <person name="Goeker M."/>
        </authorList>
    </citation>
    <scope>NUCLEOTIDE SEQUENCE [LARGE SCALE GENOMIC DNA]</scope>
    <source>
        <strain evidence="2 5">DSM 12027</strain>
    </source>
</reference>
<dbReference type="RefSeq" id="WP_139405027.1">
    <property type="nucleotide sequence ID" value="NZ_JACHEW010000050.1"/>
</dbReference>
<feature type="compositionally biased region" description="Basic residues" evidence="1">
    <location>
        <begin position="63"/>
        <end position="73"/>
    </location>
</feature>
<evidence type="ECO:0000256" key="1">
    <source>
        <dbReference type="SAM" id="MobiDB-lite"/>
    </source>
</evidence>
<dbReference type="Proteomes" id="UP000313988">
    <property type="component" value="Unassembled WGS sequence"/>
</dbReference>
<proteinExistence type="predicted"/>
<dbReference type="OrthoDB" id="71675at2"/>
<dbReference type="AlphaFoldDB" id="A0A5C4XEU9"/>
<comment type="caution">
    <text evidence="3">The sequence shown here is derived from an EMBL/GenBank/DDBJ whole genome shotgun (WGS) entry which is preliminary data.</text>
</comment>
<evidence type="ECO:0000313" key="2">
    <source>
        <dbReference type="EMBL" id="MBB6018890.1"/>
    </source>
</evidence>
<evidence type="ECO:0000313" key="4">
    <source>
        <dbReference type="Proteomes" id="UP000313988"/>
    </source>
</evidence>
<dbReference type="Proteomes" id="UP000629870">
    <property type="component" value="Unassembled WGS sequence"/>
</dbReference>
<evidence type="ECO:0000313" key="5">
    <source>
        <dbReference type="Proteomes" id="UP000629870"/>
    </source>
</evidence>
<evidence type="ECO:0000313" key="3">
    <source>
        <dbReference type="EMBL" id="TNM61986.1"/>
    </source>
</evidence>